<feature type="transmembrane region" description="Helical" evidence="7">
    <location>
        <begin position="158"/>
        <end position="184"/>
    </location>
</feature>
<evidence type="ECO:0000256" key="1">
    <source>
        <dbReference type="ARBA" id="ARBA00004651"/>
    </source>
</evidence>
<evidence type="ECO:0000259" key="8">
    <source>
        <dbReference type="PROSITE" id="PS50850"/>
    </source>
</evidence>
<feature type="region of interest" description="Disordered" evidence="6">
    <location>
        <begin position="1"/>
        <end position="45"/>
    </location>
</feature>
<evidence type="ECO:0000256" key="5">
    <source>
        <dbReference type="ARBA" id="ARBA00023136"/>
    </source>
</evidence>
<dbReference type="PANTHER" id="PTHR23513:SF6">
    <property type="entry name" value="MAJOR FACILITATOR SUPERFAMILY ASSOCIATED DOMAIN-CONTAINING PROTEIN"/>
    <property type="match status" value="1"/>
</dbReference>
<feature type="transmembrane region" description="Helical" evidence="7">
    <location>
        <begin position="387"/>
        <end position="408"/>
    </location>
</feature>
<dbReference type="RefSeq" id="WP_377569307.1">
    <property type="nucleotide sequence ID" value="NZ_JBHTMP010000011.1"/>
</dbReference>
<accession>A0ABW3YA55</accession>
<dbReference type="CDD" id="cd06173">
    <property type="entry name" value="MFS_MefA_like"/>
    <property type="match status" value="1"/>
</dbReference>
<evidence type="ECO:0000256" key="7">
    <source>
        <dbReference type="SAM" id="Phobius"/>
    </source>
</evidence>
<keyword evidence="2" id="KW-1003">Cell membrane</keyword>
<comment type="caution">
    <text evidence="9">The sequence shown here is derived from an EMBL/GenBank/DDBJ whole genome shotgun (WGS) entry which is preliminary data.</text>
</comment>
<evidence type="ECO:0000256" key="4">
    <source>
        <dbReference type="ARBA" id="ARBA00022989"/>
    </source>
</evidence>
<comment type="subcellular location">
    <subcellularLocation>
        <location evidence="1">Cell membrane</location>
        <topology evidence="1">Multi-pass membrane protein</topology>
    </subcellularLocation>
</comment>
<dbReference type="InterPro" id="IPR011701">
    <property type="entry name" value="MFS"/>
</dbReference>
<feature type="transmembrane region" description="Helical" evidence="7">
    <location>
        <begin position="429"/>
        <end position="446"/>
    </location>
</feature>
<name>A0ABW3YA55_9ACTN</name>
<evidence type="ECO:0000256" key="3">
    <source>
        <dbReference type="ARBA" id="ARBA00022692"/>
    </source>
</evidence>
<evidence type="ECO:0000313" key="10">
    <source>
        <dbReference type="Proteomes" id="UP001597260"/>
    </source>
</evidence>
<protein>
    <submittedName>
        <fullName evidence="9">MFS transporter</fullName>
    </submittedName>
</protein>
<proteinExistence type="predicted"/>
<dbReference type="PANTHER" id="PTHR23513">
    <property type="entry name" value="INTEGRAL MEMBRANE EFFLUX PROTEIN-RELATED"/>
    <property type="match status" value="1"/>
</dbReference>
<feature type="transmembrane region" description="Helical" evidence="7">
    <location>
        <begin position="298"/>
        <end position="320"/>
    </location>
</feature>
<gene>
    <name evidence="9" type="ORF">ACFQ4H_09445</name>
</gene>
<feature type="domain" description="Major facilitator superfamily (MFS) profile" evidence="8">
    <location>
        <begin position="296"/>
        <end position="482"/>
    </location>
</feature>
<keyword evidence="10" id="KW-1185">Reference proteome</keyword>
<keyword evidence="3 7" id="KW-0812">Transmembrane</keyword>
<organism evidence="9 10">
    <name type="scientific">Micromonospora sonneratiae</name>
    <dbReference type="NCBI Taxonomy" id="1184706"/>
    <lineage>
        <taxon>Bacteria</taxon>
        <taxon>Bacillati</taxon>
        <taxon>Actinomycetota</taxon>
        <taxon>Actinomycetes</taxon>
        <taxon>Micromonosporales</taxon>
        <taxon>Micromonosporaceae</taxon>
        <taxon>Micromonospora</taxon>
    </lineage>
</organism>
<feature type="transmembrane region" description="Helical" evidence="7">
    <location>
        <begin position="362"/>
        <end position="381"/>
    </location>
</feature>
<feature type="transmembrane region" description="Helical" evidence="7">
    <location>
        <begin position="86"/>
        <end position="112"/>
    </location>
</feature>
<keyword evidence="4 7" id="KW-1133">Transmembrane helix</keyword>
<feature type="transmembrane region" description="Helical" evidence="7">
    <location>
        <begin position="332"/>
        <end position="350"/>
    </location>
</feature>
<keyword evidence="5 7" id="KW-0472">Membrane</keyword>
<evidence type="ECO:0000256" key="2">
    <source>
        <dbReference type="ARBA" id="ARBA00022475"/>
    </source>
</evidence>
<feature type="transmembrane region" description="Helical" evidence="7">
    <location>
        <begin position="118"/>
        <end position="137"/>
    </location>
</feature>
<dbReference type="Pfam" id="PF07690">
    <property type="entry name" value="MFS_1"/>
    <property type="match status" value="1"/>
</dbReference>
<feature type="transmembrane region" description="Helical" evidence="7">
    <location>
        <begin position="452"/>
        <end position="470"/>
    </location>
</feature>
<dbReference type="InterPro" id="IPR020846">
    <property type="entry name" value="MFS_dom"/>
</dbReference>
<evidence type="ECO:0000313" key="9">
    <source>
        <dbReference type="EMBL" id="MFD1321312.1"/>
    </source>
</evidence>
<dbReference type="InterPro" id="IPR036259">
    <property type="entry name" value="MFS_trans_sf"/>
</dbReference>
<dbReference type="EMBL" id="JBHTMP010000011">
    <property type="protein sequence ID" value="MFD1321312.1"/>
    <property type="molecule type" value="Genomic_DNA"/>
</dbReference>
<feature type="compositionally biased region" description="Basic and acidic residues" evidence="6">
    <location>
        <begin position="10"/>
        <end position="27"/>
    </location>
</feature>
<dbReference type="Gene3D" id="1.20.1250.20">
    <property type="entry name" value="MFS general substrate transporter like domains"/>
    <property type="match status" value="1"/>
</dbReference>
<sequence>MRTGIAEYAQTRDDLPGGGDREPDTREIGQGQRHPQHQIGSTRIHSSLNRWRAGAAGSEGAGMSIQHAPRRGHDTAQALSRDFTRYLVAAVAAKWGFNIAKVAIPLVAIASLGAGPGAAGSLAAAGTAPFLLLGLPAGAWLDRVARRPVMIAMDLTRFVLIGSVPVAAAASALTMTQLWVVVFLNGVATVFFDVAMQSHLPDLVGGGDGRRLVAANGRLGIVDQMALIGGPALAGWLIGLSTAAAVLVATALGYLWSALWIRRIQRPEPRPVDLVRRSLAAEVREGLSFVRRNHTLRAIAVAGALVNFATAGTVAMLPLLLVQQLHWSESQLGLFLGAGGIGGLLGAFCAQRLSRVLGVGRSVLAIGLAVAPVSLVLPLVGQPVPGLVAALAWALVIFKVGFDSVVLMSFRQHVTPSRLLGRVNGTLRVMFSGALTLGAATAALVGDYAGPRAATFVACAALTLVWVPILRSPIRHQTLDAS</sequence>
<dbReference type="SUPFAM" id="SSF103473">
    <property type="entry name" value="MFS general substrate transporter"/>
    <property type="match status" value="1"/>
</dbReference>
<dbReference type="PROSITE" id="PS50850">
    <property type="entry name" value="MFS"/>
    <property type="match status" value="1"/>
</dbReference>
<feature type="transmembrane region" description="Helical" evidence="7">
    <location>
        <begin position="233"/>
        <end position="256"/>
    </location>
</feature>
<reference evidence="10" key="1">
    <citation type="journal article" date="2019" name="Int. J. Syst. Evol. Microbiol.">
        <title>The Global Catalogue of Microorganisms (GCM) 10K type strain sequencing project: providing services to taxonomists for standard genome sequencing and annotation.</title>
        <authorList>
            <consortium name="The Broad Institute Genomics Platform"/>
            <consortium name="The Broad Institute Genome Sequencing Center for Infectious Disease"/>
            <person name="Wu L."/>
            <person name="Ma J."/>
        </authorList>
    </citation>
    <scope>NUCLEOTIDE SEQUENCE [LARGE SCALE GENOMIC DNA]</scope>
    <source>
        <strain evidence="10">JCM 31037</strain>
    </source>
</reference>
<dbReference type="Proteomes" id="UP001597260">
    <property type="component" value="Unassembled WGS sequence"/>
</dbReference>
<evidence type="ECO:0000256" key="6">
    <source>
        <dbReference type="SAM" id="MobiDB-lite"/>
    </source>
</evidence>